<dbReference type="EMBL" id="FOCF01000015">
    <property type="protein sequence ID" value="SEN82566.1"/>
    <property type="molecule type" value="Genomic_DNA"/>
</dbReference>
<dbReference type="RefSeq" id="WP_093667142.1">
    <property type="nucleotide sequence ID" value="NZ_FOCF01000015.1"/>
</dbReference>
<protein>
    <submittedName>
        <fullName evidence="1">Uncharacterized protein</fullName>
    </submittedName>
</protein>
<name>A0A1H8JQG2_9SPHN</name>
<dbReference type="Proteomes" id="UP000199206">
    <property type="component" value="Unassembled WGS sequence"/>
</dbReference>
<evidence type="ECO:0000313" key="1">
    <source>
        <dbReference type="EMBL" id="SEN82566.1"/>
    </source>
</evidence>
<evidence type="ECO:0000313" key="2">
    <source>
        <dbReference type="Proteomes" id="UP000199206"/>
    </source>
</evidence>
<keyword evidence="2" id="KW-1185">Reference proteome</keyword>
<organism evidence="1 2">
    <name type="scientific">Sphingomonas gellani</name>
    <dbReference type="NCBI Taxonomy" id="1166340"/>
    <lineage>
        <taxon>Bacteria</taxon>
        <taxon>Pseudomonadati</taxon>
        <taxon>Pseudomonadota</taxon>
        <taxon>Alphaproteobacteria</taxon>
        <taxon>Sphingomonadales</taxon>
        <taxon>Sphingomonadaceae</taxon>
        <taxon>Sphingomonas</taxon>
    </lineage>
</organism>
<dbReference type="OrthoDB" id="8456995at2"/>
<dbReference type="STRING" id="1166340.SAMN05192583_3647"/>
<accession>A0A1H8JQG2</accession>
<reference evidence="2" key="1">
    <citation type="submission" date="2016-10" db="EMBL/GenBank/DDBJ databases">
        <authorList>
            <person name="Varghese N."/>
            <person name="Submissions S."/>
        </authorList>
    </citation>
    <scope>NUCLEOTIDE SEQUENCE [LARGE SCALE GENOMIC DNA]</scope>
    <source>
        <strain evidence="2">S6-262</strain>
    </source>
</reference>
<sequence length="181" mass="20455">MSTAKPFFAPLLVAGQTIDFAHLEPFQFTIATMARPKGAVVDVRFSNHCFSDAYDPARHPNPVDVWDRGQRRAFDQSRYDLSRGLKPIIEALPAASVFQTPEANFVRIVPPGDDAQEYRIYFNVKRGGGAVDADVSLFVESAYYPDGRKPLLKPSQMTKVKFALLVDKTVRGEKLRFQYRR</sequence>
<proteinExistence type="predicted"/>
<dbReference type="AlphaFoldDB" id="A0A1H8JQG2"/>
<gene>
    <name evidence="1" type="ORF">SAMN05192583_3647</name>
</gene>